<name>E3FTB1_STIAD</name>
<dbReference type="HOGENOM" id="CLU_438636_0_0_7"/>
<feature type="domain" description="Ricin B lectin" evidence="1">
    <location>
        <begin position="483"/>
        <end position="621"/>
    </location>
</feature>
<dbReference type="PROSITE" id="PS50231">
    <property type="entry name" value="RICIN_B_LECTIN"/>
    <property type="match status" value="1"/>
</dbReference>
<dbReference type="Gene3D" id="3.40.390.10">
    <property type="entry name" value="Collagenase (Catalytic Domain)"/>
    <property type="match status" value="1"/>
</dbReference>
<dbReference type="Pfam" id="PF14200">
    <property type="entry name" value="RicinB_lectin_2"/>
    <property type="match status" value="2"/>
</dbReference>
<dbReference type="CAZy" id="CBM13">
    <property type="family name" value="Carbohydrate-Binding Module Family 13"/>
</dbReference>
<evidence type="ECO:0000313" key="2">
    <source>
        <dbReference type="EMBL" id="ADO68325.1"/>
    </source>
</evidence>
<dbReference type="STRING" id="378806.STAUR_0521"/>
<dbReference type="InterPro" id="IPR024079">
    <property type="entry name" value="MetalloPept_cat_dom_sf"/>
</dbReference>
<dbReference type="EMBL" id="CP002271">
    <property type="protein sequence ID" value="ADO68325.1"/>
    <property type="molecule type" value="Genomic_DNA"/>
</dbReference>
<organism evidence="2 3">
    <name type="scientific">Stigmatella aurantiaca (strain DW4/3-1)</name>
    <dbReference type="NCBI Taxonomy" id="378806"/>
    <lineage>
        <taxon>Bacteria</taxon>
        <taxon>Pseudomonadati</taxon>
        <taxon>Myxococcota</taxon>
        <taxon>Myxococcia</taxon>
        <taxon>Myxococcales</taxon>
        <taxon>Cystobacterineae</taxon>
        <taxon>Archangiaceae</taxon>
        <taxon>Stigmatella</taxon>
    </lineage>
</organism>
<dbReference type="Proteomes" id="UP000001351">
    <property type="component" value="Chromosome"/>
</dbReference>
<evidence type="ECO:0000259" key="1">
    <source>
        <dbReference type="SMART" id="SM00458"/>
    </source>
</evidence>
<accession>E3FTB1</accession>
<dbReference type="eggNOG" id="COG1361">
    <property type="taxonomic scope" value="Bacteria"/>
</dbReference>
<proteinExistence type="predicted"/>
<dbReference type="CDD" id="cd00161">
    <property type="entry name" value="beta-trefoil_Ricin-like"/>
    <property type="match status" value="1"/>
</dbReference>
<protein>
    <recommendedName>
        <fullName evidence="1">Ricin B lectin domain-containing protein</fullName>
    </recommendedName>
</protein>
<dbReference type="Pfam" id="PF13688">
    <property type="entry name" value="Reprolysin_5"/>
    <property type="match status" value="1"/>
</dbReference>
<reference evidence="2 3" key="1">
    <citation type="journal article" date="2011" name="Mol. Biol. Evol.">
        <title>Comparative genomic analysis of fruiting body formation in Myxococcales.</title>
        <authorList>
            <person name="Huntley S."/>
            <person name="Hamann N."/>
            <person name="Wegener-Feldbrugge S."/>
            <person name="Treuner-Lange A."/>
            <person name="Kube M."/>
            <person name="Reinhardt R."/>
            <person name="Klages S."/>
            <person name="Muller R."/>
            <person name="Ronning C.M."/>
            <person name="Nierman W.C."/>
            <person name="Sogaard-Andersen L."/>
        </authorList>
    </citation>
    <scope>NUCLEOTIDE SEQUENCE [LARGE SCALE GENOMIC DNA]</scope>
    <source>
        <strain evidence="2 3">DW4/3-1</strain>
    </source>
</reference>
<evidence type="ECO:0000313" key="3">
    <source>
        <dbReference type="Proteomes" id="UP000001351"/>
    </source>
</evidence>
<dbReference type="AlphaFoldDB" id="E3FTB1"/>
<dbReference type="OrthoDB" id="8781117at2"/>
<dbReference type="SUPFAM" id="SSF50370">
    <property type="entry name" value="Ricin B-like lectins"/>
    <property type="match status" value="1"/>
</dbReference>
<keyword evidence="3" id="KW-1185">Reference proteome</keyword>
<dbReference type="SUPFAM" id="SSF55486">
    <property type="entry name" value="Metalloproteases ('zincins'), catalytic domain"/>
    <property type="match status" value="1"/>
</dbReference>
<dbReference type="InterPro" id="IPR000772">
    <property type="entry name" value="Ricin_B_lectin"/>
</dbReference>
<dbReference type="KEGG" id="sur:STAUR_0521"/>
<dbReference type="Gene3D" id="2.80.10.50">
    <property type="match status" value="3"/>
</dbReference>
<dbReference type="SMART" id="SM00458">
    <property type="entry name" value="RICIN"/>
    <property type="match status" value="1"/>
</dbReference>
<dbReference type="eggNOG" id="COG2273">
    <property type="taxonomic scope" value="Bacteria"/>
</dbReference>
<dbReference type="InterPro" id="IPR035992">
    <property type="entry name" value="Ricin_B-like_lectins"/>
</dbReference>
<gene>
    <name evidence="2" type="ordered locus">STAUR_0521</name>
</gene>
<dbReference type="GO" id="GO:0008237">
    <property type="term" value="F:metallopeptidase activity"/>
    <property type="evidence" value="ECO:0007669"/>
    <property type="project" value="InterPro"/>
</dbReference>
<dbReference type="RefSeq" id="WP_013374199.1">
    <property type="nucleotide sequence ID" value="NC_014623.1"/>
</dbReference>
<sequence>MHPENFKKWMTRSVLALGLTWGCSNVEELPVYEGEIQLFAVDHADGSHRMGYGLRTADGQSFELSFEGEPGIRAGDQVVVRGYVAPEGRPAHEPPGQVGEVLRAESIEVLPASEEGLATSKDALVGGTPRTLRVAILPLVFPGSSAGIDTATAKQRLATVRSYYQEISYGIWNVEGDALAPLSLARPANCNLDTINNAARAAAKSQGINLDVYAHVGFVIPTNSGLSNCACGLAWVGRPPAANSPTIGNGSLYTCTDANAFAHEFGHGFGLGHAATARCGSGVAYQTNPYSSCSPDEYGNRFNTMGGGLGHMNAFQKSAMKWLDRCNTLRVSKDGVFELTPIQSASNSTQALQIPTGDNVGGKPIYFWVEYRNPALATFNAGPSGYPETATGVHIDVAQDFRASDGDTRPLLLDLAPGYPNNHQDPRLTAGRTFQDPNGRVSISVTEQNSQRAVVKVTFPGGGSGTNVCGDGSVPGSSGPQPGGTFQLSAQHSGKCLDVSNSGTTDGTNIHQWDCNGTSAQAFRLEAKGNGTYTLVNINSGKCVDVASSGLTDGTNIQQWTCNGTNAQAFSLQARSDGTGYNLVNANSGKCVEVAGGGTGSGTNVQQWSCNNGSHQSWSFTPR</sequence>